<feature type="compositionally biased region" description="Polar residues" evidence="2">
    <location>
        <begin position="1"/>
        <end position="12"/>
    </location>
</feature>
<dbReference type="EMBL" id="CAUJNA010003342">
    <property type="protein sequence ID" value="CAJ1399615.1"/>
    <property type="molecule type" value="Genomic_DNA"/>
</dbReference>
<feature type="domain" description="C3H1-type" evidence="3">
    <location>
        <begin position="22"/>
        <end position="52"/>
    </location>
</feature>
<feature type="region of interest" description="Disordered" evidence="2">
    <location>
        <begin position="1"/>
        <end position="81"/>
    </location>
</feature>
<dbReference type="GO" id="GO:0008270">
    <property type="term" value="F:zinc ion binding"/>
    <property type="evidence" value="ECO:0007669"/>
    <property type="project" value="UniProtKB-KW"/>
</dbReference>
<keyword evidence="5" id="KW-1185">Reference proteome</keyword>
<feature type="region of interest" description="Disordered" evidence="2">
    <location>
        <begin position="135"/>
        <end position="165"/>
    </location>
</feature>
<feature type="compositionally biased region" description="Basic and acidic residues" evidence="2">
    <location>
        <begin position="139"/>
        <end position="155"/>
    </location>
</feature>
<gene>
    <name evidence="4" type="ORF">EVOR1521_LOCUS23122</name>
</gene>
<evidence type="ECO:0000256" key="1">
    <source>
        <dbReference type="PROSITE-ProRule" id="PRU00723"/>
    </source>
</evidence>
<dbReference type="InterPro" id="IPR000571">
    <property type="entry name" value="Znf_CCCH"/>
</dbReference>
<dbReference type="Proteomes" id="UP001178507">
    <property type="component" value="Unassembled WGS sequence"/>
</dbReference>
<evidence type="ECO:0000313" key="5">
    <source>
        <dbReference type="Proteomes" id="UP001178507"/>
    </source>
</evidence>
<feature type="zinc finger region" description="C3H1-type" evidence="1">
    <location>
        <begin position="22"/>
        <end position="52"/>
    </location>
</feature>
<keyword evidence="1" id="KW-0862">Zinc</keyword>
<feature type="compositionally biased region" description="Basic and acidic residues" evidence="2">
    <location>
        <begin position="31"/>
        <end position="54"/>
    </location>
</feature>
<evidence type="ECO:0000259" key="3">
    <source>
        <dbReference type="PROSITE" id="PS50103"/>
    </source>
</evidence>
<keyword evidence="1" id="KW-0479">Metal-binding</keyword>
<comment type="caution">
    <text evidence="4">The sequence shown here is derived from an EMBL/GenBank/DDBJ whole genome shotgun (WGS) entry which is preliminary data.</text>
</comment>
<keyword evidence="1" id="KW-0863">Zinc-finger</keyword>
<proteinExistence type="predicted"/>
<name>A0AA36J6Q2_9DINO</name>
<sequence length="310" mass="35449">MMRSLAGSSDPSLRNPGSLGHNRGCKPCNKFKPERPESCKKGDTCTFCHGEHERPKHKGQRGRHALQRRQYLESVESQASSSTIRPELAQIGARIYQEPRLIVERLKRKLRHYEPSSSDWAEKVQFLTQEIRAIGNKAQDARPDSSRVQKARDEQPPPTNNDADLESRLKWYEGCLYLTAKKMLESETPPVEDVERLVDANLRELAGLEKKLDQQIAGSAQEPPRIAWEEPTAEAFIQKHLVQNSWLLPKLLELLSLEVADRLTEKELKEMEAWNHFHDELQRLPEITDPSVRSLFKEAASLEALHLPTS</sequence>
<evidence type="ECO:0000313" key="4">
    <source>
        <dbReference type="EMBL" id="CAJ1399615.1"/>
    </source>
</evidence>
<protein>
    <recommendedName>
        <fullName evidence="3">C3H1-type domain-containing protein</fullName>
    </recommendedName>
</protein>
<feature type="compositionally biased region" description="Basic residues" evidence="2">
    <location>
        <begin position="55"/>
        <end position="67"/>
    </location>
</feature>
<dbReference type="AlphaFoldDB" id="A0AA36J6Q2"/>
<organism evidence="4 5">
    <name type="scientific">Effrenium voratum</name>
    <dbReference type="NCBI Taxonomy" id="2562239"/>
    <lineage>
        <taxon>Eukaryota</taxon>
        <taxon>Sar</taxon>
        <taxon>Alveolata</taxon>
        <taxon>Dinophyceae</taxon>
        <taxon>Suessiales</taxon>
        <taxon>Symbiodiniaceae</taxon>
        <taxon>Effrenium</taxon>
    </lineage>
</organism>
<reference evidence="4" key="1">
    <citation type="submission" date="2023-08" db="EMBL/GenBank/DDBJ databases">
        <authorList>
            <person name="Chen Y."/>
            <person name="Shah S."/>
            <person name="Dougan E. K."/>
            <person name="Thang M."/>
            <person name="Chan C."/>
        </authorList>
    </citation>
    <scope>NUCLEOTIDE SEQUENCE</scope>
</reference>
<evidence type="ECO:0000256" key="2">
    <source>
        <dbReference type="SAM" id="MobiDB-lite"/>
    </source>
</evidence>
<accession>A0AA36J6Q2</accession>
<dbReference type="PROSITE" id="PS50103">
    <property type="entry name" value="ZF_C3H1"/>
    <property type="match status" value="1"/>
</dbReference>